<evidence type="ECO:0000313" key="3">
    <source>
        <dbReference type="EMBL" id="CAB0033233.1"/>
    </source>
</evidence>
<dbReference type="OrthoDB" id="5803930at2759"/>
<protein>
    <recommendedName>
        <fullName evidence="2">C2H2-type domain-containing protein</fullName>
    </recommendedName>
</protein>
<name>A0A6H5I9B9_9HYME</name>
<evidence type="ECO:0000313" key="4">
    <source>
        <dbReference type="Proteomes" id="UP000479190"/>
    </source>
</evidence>
<keyword evidence="4" id="KW-1185">Reference proteome</keyword>
<sequence>MSINEDFLEVEVFECDDCGEKHETKKRLKEHILNNHLTMRCENCTAPILVCIPDQLCNMEISRLSSYISYTLRACTSERSSSSGIVAAASRRDRVSGTPYIFSFLVGRRCSWFVYIMLHTSLRTNYVMDFSAKVKRMKYRCDTRSAIMKISTGGRM</sequence>
<keyword evidence="1" id="KW-0863">Zinc-finger</keyword>
<reference evidence="3 4" key="1">
    <citation type="submission" date="2020-02" db="EMBL/GenBank/DDBJ databases">
        <authorList>
            <person name="Ferguson B K."/>
        </authorList>
    </citation>
    <scope>NUCLEOTIDE SEQUENCE [LARGE SCALE GENOMIC DNA]</scope>
</reference>
<proteinExistence type="predicted"/>
<keyword evidence="1" id="KW-0862">Zinc</keyword>
<keyword evidence="1" id="KW-0479">Metal-binding</keyword>
<dbReference type="InterPro" id="IPR013087">
    <property type="entry name" value="Znf_C2H2_type"/>
</dbReference>
<organism evidence="3 4">
    <name type="scientific">Trichogramma brassicae</name>
    <dbReference type="NCBI Taxonomy" id="86971"/>
    <lineage>
        <taxon>Eukaryota</taxon>
        <taxon>Metazoa</taxon>
        <taxon>Ecdysozoa</taxon>
        <taxon>Arthropoda</taxon>
        <taxon>Hexapoda</taxon>
        <taxon>Insecta</taxon>
        <taxon>Pterygota</taxon>
        <taxon>Neoptera</taxon>
        <taxon>Endopterygota</taxon>
        <taxon>Hymenoptera</taxon>
        <taxon>Apocrita</taxon>
        <taxon>Proctotrupomorpha</taxon>
        <taxon>Chalcidoidea</taxon>
        <taxon>Trichogrammatidae</taxon>
        <taxon>Trichogramma</taxon>
    </lineage>
</organism>
<evidence type="ECO:0000259" key="2">
    <source>
        <dbReference type="PROSITE" id="PS50157"/>
    </source>
</evidence>
<dbReference type="PROSITE" id="PS50157">
    <property type="entry name" value="ZINC_FINGER_C2H2_2"/>
    <property type="match status" value="1"/>
</dbReference>
<dbReference type="Proteomes" id="UP000479190">
    <property type="component" value="Unassembled WGS sequence"/>
</dbReference>
<feature type="domain" description="C2H2-type" evidence="2">
    <location>
        <begin position="13"/>
        <end position="41"/>
    </location>
</feature>
<dbReference type="GO" id="GO:0008270">
    <property type="term" value="F:zinc ion binding"/>
    <property type="evidence" value="ECO:0007669"/>
    <property type="project" value="UniProtKB-KW"/>
</dbReference>
<dbReference type="AlphaFoldDB" id="A0A6H5I9B9"/>
<accession>A0A6H5I9B9</accession>
<gene>
    <name evidence="3" type="ORF">TBRA_LOCUS5150</name>
</gene>
<dbReference type="EMBL" id="CADCXV010000702">
    <property type="protein sequence ID" value="CAB0033233.1"/>
    <property type="molecule type" value="Genomic_DNA"/>
</dbReference>
<evidence type="ECO:0000256" key="1">
    <source>
        <dbReference type="PROSITE-ProRule" id="PRU00042"/>
    </source>
</evidence>